<dbReference type="EMBL" id="CAKKNF020000101">
    <property type="protein sequence ID" value="CAH0749989.1"/>
    <property type="molecule type" value="Genomic_DNA"/>
</dbReference>
<accession>A0AAI8UU72</accession>
<proteinExistence type="predicted"/>
<feature type="region of interest" description="Disordered" evidence="1">
    <location>
        <begin position="45"/>
        <end position="79"/>
    </location>
</feature>
<keyword evidence="3" id="KW-1185">Reference proteome</keyword>
<gene>
    <name evidence="2" type="ORF">BEMITA_LOCUS224</name>
</gene>
<evidence type="ECO:0000313" key="2">
    <source>
        <dbReference type="EMBL" id="CAH0749989.1"/>
    </source>
</evidence>
<feature type="region of interest" description="Disordered" evidence="1">
    <location>
        <begin position="119"/>
        <end position="144"/>
    </location>
</feature>
<evidence type="ECO:0000256" key="1">
    <source>
        <dbReference type="SAM" id="MobiDB-lite"/>
    </source>
</evidence>
<feature type="region of interest" description="Disordered" evidence="1">
    <location>
        <begin position="171"/>
        <end position="226"/>
    </location>
</feature>
<sequence length="714" mass="79760">MPVVISSTYPYLVSLSTFLIPSYSNFQLPEKAALKSNVSRRLYLHQSKPRPPSSLDICNGSSPMNPPTSRPTEVASQSKSKVVLPCSSFATSTPKPKPAKTQFIVISETPQILQNNENINSENGVQDDSFLTSPNPQSETSAFSTSFRSIESILGLKTPRFTKISGKTQILPNNENVNSKNISLKNSSSTSPNLQPEISAPSTSLNGKNSNLEFQTSNRTSVPSNESGFKRIALSSESVLAHSSDNSNRNGDSLLAHSSDNSTRNGDSLFAHSSNNSTSVGDSPFAHSSINSTHAGGTPLVQPSNNSTPARTDWVTALLNETREGQLILSWFDKTGSLSMTKRSKLVKKIMEEELEKDPSKSVQPERFEEIASAICKIFPTEEKSTYYTAYFRDASGNAHNARGKLYDKYKKLRTDFRAEGLIMGRCFSKKKEESTNSEDNNELAVNPEIETADAWLQSNTEPQETVVKFIQISCSYRLAKFQRTPGKEIYNYLALYPSLSQPNGYILIDHDFDIVHPGKGNLLFQKWDLLRESIINFAKRQCFRKDFMLTLKSFNIDLDCFNDKILTLHALSLLAIISPTVTVKKKWRPSKIEAKDGFFIFATSEDEAKEKVERRNAKLQLHGIEVLPTAVVITPPSPNNWLHKVILKDIHYDCPSALKCIDVCMKLFVLLQVPVPSDSLLTWHFLKTYVYNFSSNAELLYPSLKQLKKDLKF</sequence>
<protein>
    <submittedName>
        <fullName evidence="2">Uncharacterized protein</fullName>
    </submittedName>
</protein>
<name>A0AAI8UU72_BEMTA</name>
<feature type="region of interest" description="Disordered" evidence="1">
    <location>
        <begin position="240"/>
        <end position="309"/>
    </location>
</feature>
<evidence type="ECO:0000313" key="3">
    <source>
        <dbReference type="Proteomes" id="UP001152759"/>
    </source>
</evidence>
<dbReference type="AlphaFoldDB" id="A0AAI8UU72"/>
<feature type="compositionally biased region" description="Low complexity" evidence="1">
    <location>
        <begin position="176"/>
        <end position="193"/>
    </location>
</feature>
<organism evidence="2 3">
    <name type="scientific">Bemisia tabaci</name>
    <name type="common">Sweetpotato whitefly</name>
    <name type="synonym">Aleurodes tabaci</name>
    <dbReference type="NCBI Taxonomy" id="7038"/>
    <lineage>
        <taxon>Eukaryota</taxon>
        <taxon>Metazoa</taxon>
        <taxon>Ecdysozoa</taxon>
        <taxon>Arthropoda</taxon>
        <taxon>Hexapoda</taxon>
        <taxon>Insecta</taxon>
        <taxon>Pterygota</taxon>
        <taxon>Neoptera</taxon>
        <taxon>Paraneoptera</taxon>
        <taxon>Hemiptera</taxon>
        <taxon>Sternorrhyncha</taxon>
        <taxon>Aleyrodoidea</taxon>
        <taxon>Aleyrodidae</taxon>
        <taxon>Aleyrodinae</taxon>
        <taxon>Bemisia</taxon>
    </lineage>
</organism>
<dbReference type="Proteomes" id="UP001152759">
    <property type="component" value="Unassembled WGS sequence"/>
</dbReference>
<feature type="compositionally biased region" description="Polar residues" evidence="1">
    <location>
        <begin position="194"/>
        <end position="226"/>
    </location>
</feature>
<reference evidence="2" key="1">
    <citation type="submission" date="2021-12" db="EMBL/GenBank/DDBJ databases">
        <authorList>
            <person name="King R."/>
        </authorList>
    </citation>
    <scope>NUCLEOTIDE SEQUENCE</scope>
</reference>
<comment type="caution">
    <text evidence="2">The sequence shown here is derived from an EMBL/GenBank/DDBJ whole genome shotgun (WGS) entry which is preliminary data.</text>
</comment>
<feature type="compositionally biased region" description="Polar residues" evidence="1">
    <location>
        <begin position="70"/>
        <end position="79"/>
    </location>
</feature>